<evidence type="ECO:0000313" key="3">
    <source>
        <dbReference type="Proteomes" id="UP000314294"/>
    </source>
</evidence>
<keyword evidence="3" id="KW-1185">Reference proteome</keyword>
<comment type="caution">
    <text evidence="2">The sequence shown here is derived from an EMBL/GenBank/DDBJ whole genome shotgun (WGS) entry which is preliminary data.</text>
</comment>
<organism evidence="2 3">
    <name type="scientific">Liparis tanakae</name>
    <name type="common">Tanaka's snailfish</name>
    <dbReference type="NCBI Taxonomy" id="230148"/>
    <lineage>
        <taxon>Eukaryota</taxon>
        <taxon>Metazoa</taxon>
        <taxon>Chordata</taxon>
        <taxon>Craniata</taxon>
        <taxon>Vertebrata</taxon>
        <taxon>Euteleostomi</taxon>
        <taxon>Actinopterygii</taxon>
        <taxon>Neopterygii</taxon>
        <taxon>Teleostei</taxon>
        <taxon>Neoteleostei</taxon>
        <taxon>Acanthomorphata</taxon>
        <taxon>Eupercaria</taxon>
        <taxon>Perciformes</taxon>
        <taxon>Cottioidei</taxon>
        <taxon>Cottales</taxon>
        <taxon>Liparidae</taxon>
        <taxon>Liparis</taxon>
    </lineage>
</organism>
<dbReference type="EMBL" id="SRLO01000118">
    <property type="protein sequence ID" value="TNN74066.1"/>
    <property type="molecule type" value="Genomic_DNA"/>
</dbReference>
<accession>A0A4Z2I7P3</accession>
<sequence length="115" mass="12509">MTGGLKRGSLSLDVCVSGYPLTTSERESLLACCGRFPVGVLSSQSDTIRRFPYLDQERQAAMLGGVIRGLFVENTHDNTASEENVQWRANGAMQEGRRAGLENGKKEATASEKSR</sequence>
<reference evidence="2 3" key="1">
    <citation type="submission" date="2019-03" db="EMBL/GenBank/DDBJ databases">
        <title>First draft genome of Liparis tanakae, snailfish: a comprehensive survey of snailfish specific genes.</title>
        <authorList>
            <person name="Kim W."/>
            <person name="Song I."/>
            <person name="Jeong J.-H."/>
            <person name="Kim D."/>
            <person name="Kim S."/>
            <person name="Ryu S."/>
            <person name="Song J.Y."/>
            <person name="Lee S.K."/>
        </authorList>
    </citation>
    <scope>NUCLEOTIDE SEQUENCE [LARGE SCALE GENOMIC DNA]</scope>
    <source>
        <tissue evidence="2">Muscle</tissue>
    </source>
</reference>
<evidence type="ECO:0000256" key="1">
    <source>
        <dbReference type="SAM" id="MobiDB-lite"/>
    </source>
</evidence>
<feature type="region of interest" description="Disordered" evidence="1">
    <location>
        <begin position="78"/>
        <end position="115"/>
    </location>
</feature>
<dbReference type="AlphaFoldDB" id="A0A4Z2I7P3"/>
<dbReference type="Proteomes" id="UP000314294">
    <property type="component" value="Unassembled WGS sequence"/>
</dbReference>
<name>A0A4Z2I7P3_9TELE</name>
<protein>
    <submittedName>
        <fullName evidence="2">Uncharacterized protein</fullName>
    </submittedName>
</protein>
<proteinExistence type="predicted"/>
<gene>
    <name evidence="2" type="ORF">EYF80_015707</name>
</gene>
<feature type="compositionally biased region" description="Basic and acidic residues" evidence="1">
    <location>
        <begin position="95"/>
        <end position="115"/>
    </location>
</feature>
<evidence type="ECO:0000313" key="2">
    <source>
        <dbReference type="EMBL" id="TNN74066.1"/>
    </source>
</evidence>